<dbReference type="Gene3D" id="1.20.1640.10">
    <property type="entry name" value="Multidrug efflux transporter AcrB transmembrane domain"/>
    <property type="match status" value="2"/>
</dbReference>
<name>A0A081N4K8_9GAMM</name>
<dbReference type="PANTHER" id="PTHR32063:SF18">
    <property type="entry name" value="CATION EFFLUX SYSTEM PROTEIN"/>
    <property type="match status" value="1"/>
</dbReference>
<comment type="caution">
    <text evidence="2">The sequence shown here is derived from an EMBL/GenBank/DDBJ whole genome shotgun (WGS) entry which is preliminary data.</text>
</comment>
<dbReference type="SUPFAM" id="SSF82714">
    <property type="entry name" value="Multidrug efflux transporter AcrB TolC docking domain, DN and DC subdomains"/>
    <property type="match status" value="2"/>
</dbReference>
<dbReference type="PRINTS" id="PR00702">
    <property type="entry name" value="ACRIFLAVINRP"/>
</dbReference>
<dbReference type="Proteomes" id="UP000028006">
    <property type="component" value="Unassembled WGS sequence"/>
</dbReference>
<dbReference type="GO" id="GO:0005886">
    <property type="term" value="C:plasma membrane"/>
    <property type="evidence" value="ECO:0007669"/>
    <property type="project" value="TreeGrafter"/>
</dbReference>
<keyword evidence="1" id="KW-1133">Transmembrane helix</keyword>
<dbReference type="Pfam" id="PF00873">
    <property type="entry name" value="ACR_tran"/>
    <property type="match status" value="1"/>
</dbReference>
<protein>
    <submittedName>
        <fullName evidence="2">Multidrug transporter AcrB</fullName>
    </submittedName>
</protein>
<gene>
    <name evidence="2" type="ORF">GZ77_13340</name>
</gene>
<feature type="transmembrane region" description="Helical" evidence="1">
    <location>
        <begin position="913"/>
        <end position="934"/>
    </location>
</feature>
<dbReference type="InterPro" id="IPR027463">
    <property type="entry name" value="AcrB_DN_DC_subdom"/>
</dbReference>
<feature type="transmembrane region" description="Helical" evidence="1">
    <location>
        <begin position="361"/>
        <end position="381"/>
    </location>
</feature>
<organism evidence="2 3">
    <name type="scientific">Endozoicomonas montiporae</name>
    <dbReference type="NCBI Taxonomy" id="1027273"/>
    <lineage>
        <taxon>Bacteria</taxon>
        <taxon>Pseudomonadati</taxon>
        <taxon>Pseudomonadota</taxon>
        <taxon>Gammaproteobacteria</taxon>
        <taxon>Oceanospirillales</taxon>
        <taxon>Endozoicomonadaceae</taxon>
        <taxon>Endozoicomonas</taxon>
    </lineage>
</organism>
<feature type="transmembrane region" description="Helical" evidence="1">
    <location>
        <begin position="434"/>
        <end position="452"/>
    </location>
</feature>
<dbReference type="eggNOG" id="COG0841">
    <property type="taxonomic scope" value="Bacteria"/>
</dbReference>
<dbReference type="GO" id="GO:0042910">
    <property type="term" value="F:xenobiotic transmembrane transporter activity"/>
    <property type="evidence" value="ECO:0007669"/>
    <property type="project" value="TreeGrafter"/>
</dbReference>
<sequence length="1022" mass="112641">MNIAEYSIRNPVISWTFVVLLVVGGAVSFLGLGQLEFPEFPIPQAMVITAYPGASPEQVEEEVTLPLERAIQQLEYVKNIDSISSAGLSQITVELLDTYKASEQPQIWDELRRKINDTQRRLPPGVMPSIVNDDFSDVYGVLFNISSSDYSYRELENYADYVQRELSLVDGVKKVSLAGTVTDQVIIEMSESKLAALGINPARILSLIQNQNVVSNAGRVFVEGQSIRIHPTGEFQDIQELERLLISNPGSSELIYLGDIATVSRKPDETPVNLYRSNGEKAISMGISFSKGVNVVNVGKAVNKRLAELEYSRPVGIDLDIVYDQPGVVKKSVADFLINLVEAVVIVIVVLLFTMGLRSGILMGTILLLTILGTFIGMNIINVELELISLGALIIALGMLVDNAIVVTEGVLVGLQKGLSRMEAVKTVVSQNQWPLLGATVIAIIAFAPIGLSSNSTGDFLISLFQVLLIALLISWVLAITITPLFCYLMFSEPAEGMVGDQVDPYKGALFTVYRSLLKVALRHRLTSLALTIAALVAAVIGFGSIKQSFFPPSNTPIFFVDVWLQEGTDIRETEKTLQAIEQEVMKYRQVNNLTTVMGMGAQRFILTYAPEKMYSSYGQLIIEVADLNTIRQVIPEMQKDLETRFPDIDFKFKMLENGPTPAARIEARFYGADPEILRKLAAQAIAIAEAEPSAYAIRNNWREQVNIIRPQFDEAAARRSGLSKQSIDQTMLINFSGKQIGIYRDGSHLLPIVARSPDYERLNADRISDLQVWSDERNAFIPVSQAITAFDTETENPLIMRRDLNRVLTVLADIHPFSEETADSVRQKILADIEAMPLPPGYSVEWGGEYESSRDAQESIFTSLPVGYLIMFLITVFLFSTIRQPLAIWATVPLSIIGIAAGLLLLRMPFSFTALLGMLSLSGMIVKNGIVLVEQINIEAAQASTTLQSAILDACISRVRPVCMAALTTMLGMIPLVFDAFFSSMAVTIIFGLGFATVLTLVVLPVIYALLYRIRFDQTEP</sequence>
<accession>A0A081N4K8</accession>
<dbReference type="RefSeq" id="WP_034876158.1">
    <property type="nucleotide sequence ID" value="NZ_JOKG01000003.1"/>
</dbReference>
<dbReference type="Gene3D" id="3.30.70.1440">
    <property type="entry name" value="Multidrug efflux transporter AcrB pore domain"/>
    <property type="match status" value="1"/>
</dbReference>
<feature type="transmembrane region" description="Helical" evidence="1">
    <location>
        <begin position="387"/>
        <end position="413"/>
    </location>
</feature>
<dbReference type="AlphaFoldDB" id="A0A081N4K8"/>
<evidence type="ECO:0000313" key="2">
    <source>
        <dbReference type="EMBL" id="KEQ13381.1"/>
    </source>
</evidence>
<keyword evidence="3" id="KW-1185">Reference proteome</keyword>
<dbReference type="EMBL" id="JOKG01000003">
    <property type="protein sequence ID" value="KEQ13381.1"/>
    <property type="molecule type" value="Genomic_DNA"/>
</dbReference>
<keyword evidence="1" id="KW-0812">Transmembrane</keyword>
<dbReference type="PANTHER" id="PTHR32063">
    <property type="match status" value="1"/>
</dbReference>
<dbReference type="Gene3D" id="3.30.70.1430">
    <property type="entry name" value="Multidrug efflux transporter AcrB pore domain"/>
    <property type="match status" value="2"/>
</dbReference>
<evidence type="ECO:0000313" key="3">
    <source>
        <dbReference type="Proteomes" id="UP000028006"/>
    </source>
</evidence>
<feature type="transmembrane region" description="Helical" evidence="1">
    <location>
        <begin position="336"/>
        <end position="354"/>
    </location>
</feature>
<dbReference type="SUPFAM" id="SSF82866">
    <property type="entry name" value="Multidrug efflux transporter AcrB transmembrane domain"/>
    <property type="match status" value="2"/>
</dbReference>
<feature type="transmembrane region" description="Helical" evidence="1">
    <location>
        <begin position="963"/>
        <end position="983"/>
    </location>
</feature>
<dbReference type="SUPFAM" id="SSF82693">
    <property type="entry name" value="Multidrug efflux transporter AcrB pore domain, PN1, PN2, PC1 and PC2 subdomains"/>
    <property type="match status" value="2"/>
</dbReference>
<dbReference type="InterPro" id="IPR001036">
    <property type="entry name" value="Acrflvin-R"/>
</dbReference>
<proteinExistence type="predicted"/>
<feature type="transmembrane region" description="Helical" evidence="1">
    <location>
        <begin position="861"/>
        <end position="880"/>
    </location>
</feature>
<reference evidence="2 3" key="1">
    <citation type="submission" date="2014-06" db="EMBL/GenBank/DDBJ databases">
        <title>Whole Genome Sequences of Three Symbiotic Endozoicomonas Bacteria.</title>
        <authorList>
            <person name="Neave M.J."/>
            <person name="Apprill A."/>
            <person name="Voolstra C.R."/>
        </authorList>
    </citation>
    <scope>NUCLEOTIDE SEQUENCE [LARGE SCALE GENOMIC DNA]</scope>
    <source>
        <strain evidence="2 3">LMG 24815</strain>
    </source>
</reference>
<dbReference type="Gene3D" id="3.30.2090.10">
    <property type="entry name" value="Multidrug efflux transporter AcrB TolC docking domain, DN and DC subdomains"/>
    <property type="match status" value="2"/>
</dbReference>
<feature type="transmembrane region" description="Helical" evidence="1">
    <location>
        <begin position="989"/>
        <end position="1012"/>
    </location>
</feature>
<dbReference type="Gene3D" id="3.30.70.1320">
    <property type="entry name" value="Multidrug efflux transporter AcrB pore domain like"/>
    <property type="match status" value="1"/>
</dbReference>
<feature type="transmembrane region" description="Helical" evidence="1">
    <location>
        <begin position="12"/>
        <end position="32"/>
    </location>
</feature>
<feature type="transmembrane region" description="Helical" evidence="1">
    <location>
        <begin position="464"/>
        <end position="491"/>
    </location>
</feature>
<evidence type="ECO:0000256" key="1">
    <source>
        <dbReference type="SAM" id="Phobius"/>
    </source>
</evidence>
<feature type="transmembrane region" description="Helical" evidence="1">
    <location>
        <begin position="526"/>
        <end position="546"/>
    </location>
</feature>
<keyword evidence="1" id="KW-0472">Membrane</keyword>
<feature type="transmembrane region" description="Helical" evidence="1">
    <location>
        <begin position="887"/>
        <end position="907"/>
    </location>
</feature>